<comment type="subcellular location">
    <subcellularLocation>
        <location evidence="1">Cell membrane</location>
        <topology evidence="1">Multi-pass membrane protein</topology>
    </subcellularLocation>
</comment>
<dbReference type="InterPro" id="IPR035906">
    <property type="entry name" value="MetI-like_sf"/>
</dbReference>
<keyword evidence="9" id="KW-1185">Reference proteome</keyword>
<protein>
    <submittedName>
        <fullName evidence="8">Uncharacterized protein</fullName>
    </submittedName>
</protein>
<organism evidence="8 9">
    <name type="scientific">Serratia aquatilis</name>
    <dbReference type="NCBI Taxonomy" id="1737515"/>
    <lineage>
        <taxon>Bacteria</taxon>
        <taxon>Pseudomonadati</taxon>
        <taxon>Pseudomonadota</taxon>
        <taxon>Gammaproteobacteria</taxon>
        <taxon>Enterobacterales</taxon>
        <taxon>Yersiniaceae</taxon>
        <taxon>Serratia</taxon>
    </lineage>
</organism>
<keyword evidence="6 7" id="KW-0472">Membrane</keyword>
<dbReference type="PANTHER" id="PTHR30193">
    <property type="entry name" value="ABC TRANSPORTER PERMEASE PROTEIN"/>
    <property type="match status" value="1"/>
</dbReference>
<keyword evidence="3" id="KW-1003">Cell membrane</keyword>
<dbReference type="EMBL" id="JBHLXG010000011">
    <property type="protein sequence ID" value="MFC0227448.1"/>
    <property type="molecule type" value="Genomic_DNA"/>
</dbReference>
<evidence type="ECO:0000256" key="6">
    <source>
        <dbReference type="ARBA" id="ARBA00023136"/>
    </source>
</evidence>
<name>A0ABV6EEL5_9GAMM</name>
<reference evidence="8 9" key="1">
    <citation type="submission" date="2024-09" db="EMBL/GenBank/DDBJ databases">
        <authorList>
            <person name="Sun Q."/>
            <person name="Mori K."/>
        </authorList>
    </citation>
    <scope>NUCLEOTIDE SEQUENCE [LARGE SCALE GENOMIC DNA]</scope>
    <source>
        <strain evidence="8 9">CCM 8626</strain>
    </source>
</reference>
<evidence type="ECO:0000256" key="5">
    <source>
        <dbReference type="ARBA" id="ARBA00022989"/>
    </source>
</evidence>
<dbReference type="InterPro" id="IPR051393">
    <property type="entry name" value="ABC_transporter_permease"/>
</dbReference>
<feature type="transmembrane region" description="Helical" evidence="7">
    <location>
        <begin position="45"/>
        <end position="72"/>
    </location>
</feature>
<gene>
    <name evidence="8" type="ORF">ACFFJ3_13170</name>
</gene>
<sequence length="178" mass="19660">MSDRVALMREGKVLQLGTPQEIYRTPATLEVARFVGSPRINTSQLLLLITPSGVLLMALLVLPLAAVALVSLTDWQFGAPTLNWVGVNNYISLWSDPVFRQSMANTLLYLFIVTSGSWQGISFSTLRGTNHQVALDLKAEGKVPGSHEPAQYGVVLVESEQITVHLHDFDDISPRFWL</sequence>
<keyword evidence="5 7" id="KW-1133">Transmembrane helix</keyword>
<accession>A0ABV6EEL5</accession>
<keyword evidence="4 7" id="KW-0812">Transmembrane</keyword>
<evidence type="ECO:0000256" key="4">
    <source>
        <dbReference type="ARBA" id="ARBA00022692"/>
    </source>
</evidence>
<dbReference type="PANTHER" id="PTHR30193:SF37">
    <property type="entry name" value="INNER MEMBRANE ABC TRANSPORTER PERMEASE PROTEIN YCJO"/>
    <property type="match status" value="1"/>
</dbReference>
<evidence type="ECO:0000256" key="2">
    <source>
        <dbReference type="ARBA" id="ARBA00022448"/>
    </source>
</evidence>
<proteinExistence type="predicted"/>
<evidence type="ECO:0000313" key="9">
    <source>
        <dbReference type="Proteomes" id="UP001589792"/>
    </source>
</evidence>
<dbReference type="Gene3D" id="1.10.3720.10">
    <property type="entry name" value="MetI-like"/>
    <property type="match status" value="1"/>
</dbReference>
<dbReference type="SUPFAM" id="SSF161098">
    <property type="entry name" value="MetI-like"/>
    <property type="match status" value="1"/>
</dbReference>
<dbReference type="RefSeq" id="WP_380676064.1">
    <property type="nucleotide sequence ID" value="NZ_CP173186.1"/>
</dbReference>
<keyword evidence="2" id="KW-0813">Transport</keyword>
<evidence type="ECO:0000313" key="8">
    <source>
        <dbReference type="EMBL" id="MFC0227448.1"/>
    </source>
</evidence>
<evidence type="ECO:0000256" key="1">
    <source>
        <dbReference type="ARBA" id="ARBA00004651"/>
    </source>
</evidence>
<dbReference type="Proteomes" id="UP001589792">
    <property type="component" value="Unassembled WGS sequence"/>
</dbReference>
<comment type="caution">
    <text evidence="8">The sequence shown here is derived from an EMBL/GenBank/DDBJ whole genome shotgun (WGS) entry which is preliminary data.</text>
</comment>
<evidence type="ECO:0000256" key="7">
    <source>
        <dbReference type="SAM" id="Phobius"/>
    </source>
</evidence>
<evidence type="ECO:0000256" key="3">
    <source>
        <dbReference type="ARBA" id="ARBA00022475"/>
    </source>
</evidence>